<gene>
    <name evidence="1" type="ORF">QE152_g13182</name>
</gene>
<name>A0AAW1LE48_POPJA</name>
<dbReference type="EMBL" id="JASPKY010000123">
    <property type="protein sequence ID" value="KAK9732021.1"/>
    <property type="molecule type" value="Genomic_DNA"/>
</dbReference>
<proteinExistence type="predicted"/>
<organism evidence="1 2">
    <name type="scientific">Popillia japonica</name>
    <name type="common">Japanese beetle</name>
    <dbReference type="NCBI Taxonomy" id="7064"/>
    <lineage>
        <taxon>Eukaryota</taxon>
        <taxon>Metazoa</taxon>
        <taxon>Ecdysozoa</taxon>
        <taxon>Arthropoda</taxon>
        <taxon>Hexapoda</taxon>
        <taxon>Insecta</taxon>
        <taxon>Pterygota</taxon>
        <taxon>Neoptera</taxon>
        <taxon>Endopterygota</taxon>
        <taxon>Coleoptera</taxon>
        <taxon>Polyphaga</taxon>
        <taxon>Scarabaeiformia</taxon>
        <taxon>Scarabaeidae</taxon>
        <taxon>Rutelinae</taxon>
        <taxon>Popillia</taxon>
    </lineage>
</organism>
<reference evidence="1 2" key="1">
    <citation type="journal article" date="2024" name="BMC Genomics">
        <title>De novo assembly and annotation of Popillia japonica's genome with initial clues to its potential as an invasive pest.</title>
        <authorList>
            <person name="Cucini C."/>
            <person name="Boschi S."/>
            <person name="Funari R."/>
            <person name="Cardaioli E."/>
            <person name="Iannotti N."/>
            <person name="Marturano G."/>
            <person name="Paoli F."/>
            <person name="Bruttini M."/>
            <person name="Carapelli A."/>
            <person name="Frati F."/>
            <person name="Nardi F."/>
        </authorList>
    </citation>
    <scope>NUCLEOTIDE SEQUENCE [LARGE SCALE GENOMIC DNA]</scope>
    <source>
        <strain evidence="1">DMR45628</strain>
    </source>
</reference>
<sequence>MDVCETQVHDLPDAELTPEAVDDYISEPEAADDVFVPEPGPSTKLREIDLNVRVVISDAGSNFLKFAADNGVKAETPYFYVQENKVFYLFDSPHLLKAMRNTLFKLKLLTFMYKKIKFFTYSIHHIC</sequence>
<keyword evidence="2" id="KW-1185">Reference proteome</keyword>
<evidence type="ECO:0008006" key="3">
    <source>
        <dbReference type="Google" id="ProtNLM"/>
    </source>
</evidence>
<dbReference type="Proteomes" id="UP001458880">
    <property type="component" value="Unassembled WGS sequence"/>
</dbReference>
<evidence type="ECO:0000313" key="1">
    <source>
        <dbReference type="EMBL" id="KAK9732021.1"/>
    </source>
</evidence>
<dbReference type="AlphaFoldDB" id="A0AAW1LE48"/>
<evidence type="ECO:0000313" key="2">
    <source>
        <dbReference type="Proteomes" id="UP001458880"/>
    </source>
</evidence>
<accession>A0AAW1LE48</accession>
<comment type="caution">
    <text evidence="1">The sequence shown here is derived from an EMBL/GenBank/DDBJ whole genome shotgun (WGS) entry which is preliminary data.</text>
</comment>
<protein>
    <recommendedName>
        <fullName evidence="3">Transposase</fullName>
    </recommendedName>
</protein>